<keyword evidence="6" id="KW-0863">Zinc-finger</keyword>
<dbReference type="EMBL" id="JAANQT010003020">
    <property type="protein sequence ID" value="KAG1301530.1"/>
    <property type="molecule type" value="Genomic_DNA"/>
</dbReference>
<organism evidence="11 12">
    <name type="scientific">Rhizopus oryzae</name>
    <name type="common">Mucormycosis agent</name>
    <name type="synonym">Rhizopus arrhizus var. delemar</name>
    <dbReference type="NCBI Taxonomy" id="64495"/>
    <lineage>
        <taxon>Eukaryota</taxon>
        <taxon>Fungi</taxon>
        <taxon>Fungi incertae sedis</taxon>
        <taxon>Mucoromycota</taxon>
        <taxon>Mucoromycotina</taxon>
        <taxon>Mucoromycetes</taxon>
        <taxon>Mucorales</taxon>
        <taxon>Mucorineae</taxon>
        <taxon>Rhizopodaceae</taxon>
        <taxon>Rhizopus</taxon>
    </lineage>
</organism>
<keyword evidence="4" id="KW-0064">Aspartyl protease</keyword>
<proteinExistence type="predicted"/>
<dbReference type="Proteomes" id="UP000716291">
    <property type="component" value="Unassembled WGS sequence"/>
</dbReference>
<dbReference type="InterPro" id="IPR050951">
    <property type="entry name" value="Retrovirus_Pol_polyprotein"/>
</dbReference>
<dbReference type="CDD" id="cd00303">
    <property type="entry name" value="retropepsin_like"/>
    <property type="match status" value="1"/>
</dbReference>
<evidence type="ECO:0000259" key="9">
    <source>
        <dbReference type="PROSITE" id="PS50158"/>
    </source>
</evidence>
<dbReference type="GO" id="GO:0003676">
    <property type="term" value="F:nucleic acid binding"/>
    <property type="evidence" value="ECO:0007669"/>
    <property type="project" value="InterPro"/>
</dbReference>
<keyword evidence="4" id="KW-0645">Protease</keyword>
<keyword evidence="5" id="KW-0255">Endonuclease</keyword>
<keyword evidence="1" id="KW-0808">Transferase</keyword>
<keyword evidence="2" id="KW-0548">Nucleotidyltransferase</keyword>
<dbReference type="Pfam" id="PF00078">
    <property type="entry name" value="RVT_1"/>
    <property type="match status" value="1"/>
</dbReference>
<dbReference type="PROSITE" id="PS50158">
    <property type="entry name" value="ZF_CCHC"/>
    <property type="match status" value="1"/>
</dbReference>
<dbReference type="GO" id="GO:0004519">
    <property type="term" value="F:endonuclease activity"/>
    <property type="evidence" value="ECO:0007669"/>
    <property type="project" value="UniProtKB-KW"/>
</dbReference>
<evidence type="ECO:0000313" key="11">
    <source>
        <dbReference type="EMBL" id="KAG1301530.1"/>
    </source>
</evidence>
<dbReference type="InterPro" id="IPR021109">
    <property type="entry name" value="Peptidase_aspartic_dom_sf"/>
</dbReference>
<dbReference type="Pfam" id="PF03732">
    <property type="entry name" value="Retrotrans_gag"/>
    <property type="match status" value="1"/>
</dbReference>
<dbReference type="InterPro" id="IPR001969">
    <property type="entry name" value="Aspartic_peptidase_AS"/>
</dbReference>
<gene>
    <name evidence="11" type="ORF">G6F64_011715</name>
</gene>
<dbReference type="SUPFAM" id="SSF57756">
    <property type="entry name" value="Retrovirus zinc finger-like domains"/>
    <property type="match status" value="1"/>
</dbReference>
<comment type="caution">
    <text evidence="11">The sequence shown here is derived from an EMBL/GenBank/DDBJ whole genome shotgun (WGS) entry which is preliminary data.</text>
</comment>
<dbReference type="InterPro" id="IPR043128">
    <property type="entry name" value="Rev_trsase/Diguanyl_cyclase"/>
</dbReference>
<dbReference type="SUPFAM" id="SSF56672">
    <property type="entry name" value="DNA/RNA polymerases"/>
    <property type="match status" value="1"/>
</dbReference>
<feature type="coiled-coil region" evidence="7">
    <location>
        <begin position="185"/>
        <end position="212"/>
    </location>
</feature>
<evidence type="ECO:0000256" key="3">
    <source>
        <dbReference type="ARBA" id="ARBA00022722"/>
    </source>
</evidence>
<keyword evidence="3" id="KW-0540">Nuclease</keyword>
<dbReference type="Gene3D" id="3.10.10.10">
    <property type="entry name" value="HIV Type 1 Reverse Transcriptase, subunit A, domain 1"/>
    <property type="match status" value="1"/>
</dbReference>
<accession>A0A9P6WYW4</accession>
<evidence type="ECO:0000256" key="6">
    <source>
        <dbReference type="PROSITE-ProRule" id="PRU00047"/>
    </source>
</evidence>
<dbReference type="InterPro" id="IPR001878">
    <property type="entry name" value="Znf_CCHC"/>
</dbReference>
<dbReference type="Gene3D" id="2.40.70.10">
    <property type="entry name" value="Acid Proteases"/>
    <property type="match status" value="1"/>
</dbReference>
<feature type="domain" description="CCHC-type" evidence="9">
    <location>
        <begin position="463"/>
        <end position="478"/>
    </location>
</feature>
<dbReference type="PROSITE" id="PS50878">
    <property type="entry name" value="RT_POL"/>
    <property type="match status" value="1"/>
</dbReference>
<dbReference type="GO" id="GO:0006508">
    <property type="term" value="P:proteolysis"/>
    <property type="evidence" value="ECO:0007669"/>
    <property type="project" value="InterPro"/>
</dbReference>
<dbReference type="AlphaFoldDB" id="A0A9P6WYW4"/>
<evidence type="ECO:0000256" key="4">
    <source>
        <dbReference type="ARBA" id="ARBA00022750"/>
    </source>
</evidence>
<sequence length="906" mass="103416">MTHNDMTNTSTPKHVAPSLGSKDSLPHPIPGGDIHSVPDSDDLLFYFQETKRLYGEISEYVQSGRAVFLQRADDLLVRVVSLDASLGLVDPRAAVTLAQMRGEADAERQGYIKEVEIRDGQVEPCKEWCRTRLNWMMQQNKPATMTLVKDMEWPTFSVCQDLGLNPDFFQALLPTGDIQAMDDIQDDKDATIRELRKMIHELQQERILWRQQLQQDTKMSKDTPVKVMKVESGDSFNNMQETYKERRRRTRIPVFEKGSMDEAQKWLNRYESLAGYLGFHGQDKIDELNAVLMGQALNWFEGLGADEKKSWETVKSMFLHQFGGGANPALAALDQLKNAKQGSKETIGEFAPKLKDLLYRAQVFSPAIQLDYFKDKIKPELKTAVIFARARNLEEGINIATEIERELLRKNQVPDVSSLIPEVKSTINYGASSSGSSSNLTTGEIQNYQQRNGKKGRQENRSCHYCKKVGHLKKNCRKRLRDLQEQHGKTQHNNHQDVKNTEEEDEEFDIFEQFVNQQDGIQEVVVQAEKNPRRFHYVVKQADGQGQQVLVDTGSTISTITRKKCVDLGLLTCQGPVTKINYGNASQQYTTTKAVWLFKLGNQPTMAHLHVVEKQNEDIILGMDWMVYEDIWLHPKSKAILKIKQEGVNNMEEVVKKNFPSLLVDDSGQQTITNATYRHQIDTGDSQPVARRDYRRSEVEKKAIEEEVQKMLKSGVIVPSNSDWCSPVVLIKKPDGSFRFCVDYRGLNKVTKKDKYPLPRIDELLDKLHGAKYFSTIDLKSGYWQLPLDPKDAKKTAFIANGSLYEFTVMPFGVVNGPASFMRFMNNVLRGLPQTMIYLDDIICYHATYQEHKKGLQEVLQRLVKYNLKISITKCQFFQKEVKFLGFLVSGQGIRSDPVVSTQLVK</sequence>
<dbReference type="SUPFAM" id="SSF50630">
    <property type="entry name" value="Acid proteases"/>
    <property type="match status" value="1"/>
</dbReference>
<dbReference type="InterPro" id="IPR005162">
    <property type="entry name" value="Retrotrans_gag_dom"/>
</dbReference>
<keyword evidence="6" id="KW-0862">Zinc</keyword>
<name>A0A9P6WYW4_RHIOR</name>
<dbReference type="InterPro" id="IPR043502">
    <property type="entry name" value="DNA/RNA_pol_sf"/>
</dbReference>
<dbReference type="PANTHER" id="PTHR37984:SF5">
    <property type="entry name" value="PROTEIN NYNRIN-LIKE"/>
    <property type="match status" value="1"/>
</dbReference>
<keyword evidence="5" id="KW-0378">Hydrolase</keyword>
<evidence type="ECO:0000313" key="12">
    <source>
        <dbReference type="Proteomes" id="UP000716291"/>
    </source>
</evidence>
<evidence type="ECO:0008006" key="13">
    <source>
        <dbReference type="Google" id="ProtNLM"/>
    </source>
</evidence>
<dbReference type="GO" id="GO:0016779">
    <property type="term" value="F:nucleotidyltransferase activity"/>
    <property type="evidence" value="ECO:0007669"/>
    <property type="project" value="UniProtKB-KW"/>
</dbReference>
<keyword evidence="6" id="KW-0479">Metal-binding</keyword>
<evidence type="ECO:0000256" key="8">
    <source>
        <dbReference type="SAM" id="MobiDB-lite"/>
    </source>
</evidence>
<keyword evidence="12" id="KW-1185">Reference proteome</keyword>
<dbReference type="Gene3D" id="4.10.60.10">
    <property type="entry name" value="Zinc finger, CCHC-type"/>
    <property type="match status" value="1"/>
</dbReference>
<dbReference type="GO" id="GO:0004190">
    <property type="term" value="F:aspartic-type endopeptidase activity"/>
    <property type="evidence" value="ECO:0007669"/>
    <property type="project" value="UniProtKB-KW"/>
</dbReference>
<evidence type="ECO:0000256" key="7">
    <source>
        <dbReference type="SAM" id="Coils"/>
    </source>
</evidence>
<dbReference type="Gene3D" id="3.30.70.270">
    <property type="match status" value="1"/>
</dbReference>
<dbReference type="PROSITE" id="PS00141">
    <property type="entry name" value="ASP_PROTEASE"/>
    <property type="match status" value="1"/>
</dbReference>
<feature type="region of interest" description="Disordered" evidence="8">
    <location>
        <begin position="1"/>
        <end position="33"/>
    </location>
</feature>
<dbReference type="GO" id="GO:0008270">
    <property type="term" value="F:zinc ion binding"/>
    <property type="evidence" value="ECO:0007669"/>
    <property type="project" value="UniProtKB-KW"/>
</dbReference>
<protein>
    <recommendedName>
        <fullName evidence="13">Reverse transcriptase domain-containing protein</fullName>
    </recommendedName>
</protein>
<dbReference type="Pfam" id="PF13650">
    <property type="entry name" value="Asp_protease_2"/>
    <property type="match status" value="1"/>
</dbReference>
<feature type="domain" description="Reverse transcriptase" evidence="10">
    <location>
        <begin position="712"/>
        <end position="889"/>
    </location>
</feature>
<evidence type="ECO:0000256" key="2">
    <source>
        <dbReference type="ARBA" id="ARBA00022695"/>
    </source>
</evidence>
<keyword evidence="7" id="KW-0175">Coiled coil</keyword>
<dbReference type="PANTHER" id="PTHR37984">
    <property type="entry name" value="PROTEIN CBG26694"/>
    <property type="match status" value="1"/>
</dbReference>
<dbReference type="InterPro" id="IPR000477">
    <property type="entry name" value="RT_dom"/>
</dbReference>
<dbReference type="CDD" id="cd01647">
    <property type="entry name" value="RT_LTR"/>
    <property type="match status" value="1"/>
</dbReference>
<evidence type="ECO:0000256" key="1">
    <source>
        <dbReference type="ARBA" id="ARBA00022679"/>
    </source>
</evidence>
<evidence type="ECO:0000256" key="5">
    <source>
        <dbReference type="ARBA" id="ARBA00022759"/>
    </source>
</evidence>
<reference evidence="11" key="1">
    <citation type="journal article" date="2020" name="Microb. Genom.">
        <title>Genetic diversity of clinical and environmental Mucorales isolates obtained from an investigation of mucormycosis cases among solid organ transplant recipients.</title>
        <authorList>
            <person name="Nguyen M.H."/>
            <person name="Kaul D."/>
            <person name="Muto C."/>
            <person name="Cheng S.J."/>
            <person name="Richter R.A."/>
            <person name="Bruno V.M."/>
            <person name="Liu G."/>
            <person name="Beyhan S."/>
            <person name="Sundermann A.J."/>
            <person name="Mounaud S."/>
            <person name="Pasculle A.W."/>
            <person name="Nierman W.C."/>
            <person name="Driscoll E."/>
            <person name="Cumbie R."/>
            <person name="Clancy C.J."/>
            <person name="Dupont C.L."/>
        </authorList>
    </citation>
    <scope>NUCLEOTIDE SEQUENCE</scope>
    <source>
        <strain evidence="11">GL11</strain>
    </source>
</reference>
<dbReference type="InterPro" id="IPR036875">
    <property type="entry name" value="Znf_CCHC_sf"/>
</dbReference>
<feature type="compositionally biased region" description="Polar residues" evidence="8">
    <location>
        <begin position="1"/>
        <end position="12"/>
    </location>
</feature>
<evidence type="ECO:0000259" key="10">
    <source>
        <dbReference type="PROSITE" id="PS50878"/>
    </source>
</evidence>